<dbReference type="InterPro" id="IPR029058">
    <property type="entry name" value="AB_hydrolase_fold"/>
</dbReference>
<proteinExistence type="inferred from homology"/>
<dbReference type="Pfam" id="PF00975">
    <property type="entry name" value="Thioesterase"/>
    <property type="match status" value="1"/>
</dbReference>
<name>A0A1D8G197_9ACTN</name>
<dbReference type="RefSeq" id="WP_069976667.1">
    <property type="nucleotide sequence ID" value="NZ_CP017316.1"/>
</dbReference>
<dbReference type="OrthoDB" id="4169718at2"/>
<dbReference type="EC" id="6.3.2.-" evidence="3"/>
<evidence type="ECO:0000256" key="1">
    <source>
        <dbReference type="ARBA" id="ARBA00007169"/>
    </source>
</evidence>
<sequence>MSRYPLVLLHHSGGTAQVFSGLVRALPDWIEPVPLELPGRGRRRRDAPVHTAEDAVDDLAARLEDAGVTGEFAVFGHSMGAYLGLSLAARQERAAGRARCSVLFASANAGPLAAKPLFDGDPLEADDEEVLRVAGRFGGLAPQILEHEQLRRHAARLQRADFAVCDSFIRTLRGTKTESHLVVCCGTADVFTDAELDSWRLSSAASTERVRFPGGHFYLADQAEAVAETVATRLAALANPAALADPALANPALADPAVANTAAEPALSGADPARPGLPV</sequence>
<dbReference type="SUPFAM" id="SSF53474">
    <property type="entry name" value="alpha/beta-Hydrolases"/>
    <property type="match status" value="1"/>
</dbReference>
<dbReference type="InterPro" id="IPR001031">
    <property type="entry name" value="Thioesterase"/>
</dbReference>
<evidence type="ECO:0000259" key="2">
    <source>
        <dbReference type="Pfam" id="PF00975"/>
    </source>
</evidence>
<dbReference type="EMBL" id="CP017316">
    <property type="protein sequence ID" value="AOT59221.1"/>
    <property type="molecule type" value="Genomic_DNA"/>
</dbReference>
<dbReference type="PATRIC" id="fig|285473.5.peg.2140"/>
<dbReference type="PANTHER" id="PTHR11487:SF0">
    <property type="entry name" value="S-ACYL FATTY ACID SYNTHASE THIOESTERASE, MEDIUM CHAIN"/>
    <property type="match status" value="1"/>
</dbReference>
<accession>A0A1D8G197</accession>
<dbReference type="STRING" id="285473.A4G23_02057"/>
<dbReference type="KEGG" id="srn:A4G23_02057"/>
<gene>
    <name evidence="3" type="primary">mbtB</name>
    <name evidence="3" type="ORF">A4G23_02057</name>
</gene>
<feature type="domain" description="Thioesterase" evidence="2">
    <location>
        <begin position="5"/>
        <end position="232"/>
    </location>
</feature>
<dbReference type="GO" id="GO:0008610">
    <property type="term" value="P:lipid biosynthetic process"/>
    <property type="evidence" value="ECO:0007669"/>
    <property type="project" value="TreeGrafter"/>
</dbReference>
<keyword evidence="3" id="KW-0436">Ligase</keyword>
<evidence type="ECO:0000313" key="4">
    <source>
        <dbReference type="Proteomes" id="UP000095349"/>
    </source>
</evidence>
<protein>
    <submittedName>
        <fullName evidence="3">Phenyloxazoline synthase MbtB</fullName>
        <ecNumber evidence="3">6.3.2.-</ecNumber>
    </submittedName>
</protein>
<organism evidence="3 4">
    <name type="scientific">Streptomyces rubrolavendulae</name>
    <dbReference type="NCBI Taxonomy" id="285473"/>
    <lineage>
        <taxon>Bacteria</taxon>
        <taxon>Bacillati</taxon>
        <taxon>Actinomycetota</taxon>
        <taxon>Actinomycetes</taxon>
        <taxon>Kitasatosporales</taxon>
        <taxon>Streptomycetaceae</taxon>
        <taxon>Streptomyces</taxon>
    </lineage>
</organism>
<dbReference type="InterPro" id="IPR012223">
    <property type="entry name" value="TEII"/>
</dbReference>
<reference evidence="3 4" key="1">
    <citation type="submission" date="2016-09" db="EMBL/GenBank/DDBJ databases">
        <title>Streptomyces rubrolavendulae MJM4426 Genome sequencing and assembly.</title>
        <authorList>
            <person name="Kim J.-G."/>
        </authorList>
    </citation>
    <scope>NUCLEOTIDE SEQUENCE [LARGE SCALE GENOMIC DNA]</scope>
    <source>
        <strain evidence="3 4">MJM4426</strain>
    </source>
</reference>
<dbReference type="GO" id="GO:0016874">
    <property type="term" value="F:ligase activity"/>
    <property type="evidence" value="ECO:0007669"/>
    <property type="project" value="UniProtKB-KW"/>
</dbReference>
<keyword evidence="4" id="KW-1185">Reference proteome</keyword>
<dbReference type="Gene3D" id="3.40.50.1820">
    <property type="entry name" value="alpha/beta hydrolase"/>
    <property type="match status" value="1"/>
</dbReference>
<dbReference type="Proteomes" id="UP000095349">
    <property type="component" value="Chromosome"/>
</dbReference>
<dbReference type="AlphaFoldDB" id="A0A1D8G197"/>
<evidence type="ECO:0000313" key="3">
    <source>
        <dbReference type="EMBL" id="AOT59221.1"/>
    </source>
</evidence>
<comment type="similarity">
    <text evidence="1">Belongs to the thioesterase family.</text>
</comment>
<dbReference type="PANTHER" id="PTHR11487">
    <property type="entry name" value="THIOESTERASE"/>
    <property type="match status" value="1"/>
</dbReference>